<dbReference type="Proteomes" id="UP001163324">
    <property type="component" value="Chromosome 9"/>
</dbReference>
<dbReference type="EMBL" id="CM047948">
    <property type="protein sequence ID" value="KAI9896507.1"/>
    <property type="molecule type" value="Genomic_DNA"/>
</dbReference>
<protein>
    <submittedName>
        <fullName evidence="1">Uncharacterized protein</fullName>
    </submittedName>
</protein>
<gene>
    <name evidence="1" type="ORF">N3K66_008679</name>
</gene>
<evidence type="ECO:0000313" key="2">
    <source>
        <dbReference type="Proteomes" id="UP001163324"/>
    </source>
</evidence>
<evidence type="ECO:0000313" key="1">
    <source>
        <dbReference type="EMBL" id="KAI9896507.1"/>
    </source>
</evidence>
<keyword evidence="2" id="KW-1185">Reference proteome</keyword>
<organism evidence="1 2">
    <name type="scientific">Trichothecium roseum</name>
    <dbReference type="NCBI Taxonomy" id="47278"/>
    <lineage>
        <taxon>Eukaryota</taxon>
        <taxon>Fungi</taxon>
        <taxon>Dikarya</taxon>
        <taxon>Ascomycota</taxon>
        <taxon>Pezizomycotina</taxon>
        <taxon>Sordariomycetes</taxon>
        <taxon>Hypocreomycetidae</taxon>
        <taxon>Hypocreales</taxon>
        <taxon>Hypocreales incertae sedis</taxon>
        <taxon>Trichothecium</taxon>
    </lineage>
</organism>
<accession>A0ACC0UTE6</accession>
<name>A0ACC0UTE6_9HYPO</name>
<reference evidence="1" key="1">
    <citation type="submission" date="2022-10" db="EMBL/GenBank/DDBJ databases">
        <title>Complete Genome of Trichothecium roseum strain YXFP-22015, a Plant Pathogen Isolated from Citrus.</title>
        <authorList>
            <person name="Wang Y."/>
            <person name="Zhu L."/>
        </authorList>
    </citation>
    <scope>NUCLEOTIDE SEQUENCE</scope>
    <source>
        <strain evidence="1">YXFP-22015</strain>
    </source>
</reference>
<comment type="caution">
    <text evidence="1">The sequence shown here is derived from an EMBL/GenBank/DDBJ whole genome shotgun (WGS) entry which is preliminary data.</text>
</comment>
<sequence length="744" mass="82983">MMTKDSQLQEHHGLLDIIDGLRSQGVTKYVALPEIVVCGDQSSGKSSVLEAISGMSFPSQDGVCTRFATELILRRRSDPPGATSCRVSITPHPDRPEAEKERLRGFSPKVGTSALDLGAVIKSAKGEMGLSDDTNKFSNDILRVELSGPDQPHLTMVDLPGLFKAGSREQSADEAETVQNMVKRYMESPRSIVLAVVSAKNDFANQQVTDMTRKVDHRGVRTLGLITKPDTLHAGSSSERFFVNLAQNRDVEFRLGWHVLRNRDWPERNLTWPERNEAEERFFSTRGPWAAVDPASLGAPKLASRLSGILGEQILRQLPSLLDDVEAGIRDCELRLAALGESRTTLAEQRRYLMRVSSAFTDLLSASLDGYYTNKFFGDACVDENYSRRLRAVAQNTLDDFAQNMRLHGQSRRITEDDSESPSSDSEAVSRGDYEDEVTQLMQRNRGKELVGTYNPLIIKDLFTSQCQPWRKWAELCRDDMIKASYKVITAILETVAAAETRQSLLQIVKARIEDNIKPSLDAKVKELLEPHLSGHPITYNHYLTDMVQEMQRKRWASGLAEVVNSHSSSSSSRTGYPTISPQALIDSLSEHVEKSMERHACSSAIDYSEAYYKVALKRVVDDVAVLAIEQCLMVPLKSILSRDIIDELEDEEIQDLAKESFQAISERIACSQKLKILKAGRDDLKRLDLHKAHWGAFSESNVDSKHGETQRQEKGGEGIGGEASLASTSTEEGTKVEWGSDWY</sequence>
<proteinExistence type="predicted"/>